<comment type="catalytic activity">
    <reaction evidence="9 10">
        <text>tRNA(Glu) + L-glutamate + ATP = L-glutamyl-tRNA(Glu) + AMP + diphosphate</text>
        <dbReference type="Rhea" id="RHEA:23540"/>
        <dbReference type="Rhea" id="RHEA-COMP:9663"/>
        <dbReference type="Rhea" id="RHEA-COMP:9680"/>
        <dbReference type="ChEBI" id="CHEBI:29985"/>
        <dbReference type="ChEBI" id="CHEBI:30616"/>
        <dbReference type="ChEBI" id="CHEBI:33019"/>
        <dbReference type="ChEBI" id="CHEBI:78442"/>
        <dbReference type="ChEBI" id="CHEBI:78520"/>
        <dbReference type="ChEBI" id="CHEBI:456215"/>
        <dbReference type="EC" id="6.1.1.17"/>
    </reaction>
</comment>
<feature type="domain" description="Glutamyl/glutaminyl-tRNA synthetase class Ib catalytic" evidence="11">
    <location>
        <begin position="97"/>
        <end position="400"/>
    </location>
</feature>
<dbReference type="Proteomes" id="UP000001400">
    <property type="component" value="Chromosome"/>
</dbReference>
<proteinExistence type="inferred from homology"/>
<name>B5IEN1_ACIB4</name>
<dbReference type="HAMAP" id="MF_02076">
    <property type="entry name" value="Glu_tRNA_synth_type2"/>
    <property type="match status" value="1"/>
</dbReference>
<dbReference type="Pfam" id="PF03950">
    <property type="entry name" value="tRNA-synt_1c_C"/>
    <property type="match status" value="1"/>
</dbReference>
<dbReference type="EC" id="6.1.1.17" evidence="10"/>
<dbReference type="GO" id="GO:0006424">
    <property type="term" value="P:glutamyl-tRNA aminoacylation"/>
    <property type="evidence" value="ECO:0007669"/>
    <property type="project" value="UniProtKB-UniRule"/>
</dbReference>
<keyword evidence="15" id="KW-1185">Reference proteome</keyword>
<dbReference type="GO" id="GO:0004818">
    <property type="term" value="F:glutamate-tRNA ligase activity"/>
    <property type="evidence" value="ECO:0007669"/>
    <property type="project" value="UniProtKB-UniRule"/>
</dbReference>
<keyword evidence="7 10" id="KW-0648">Protein biosynthesis</keyword>
<feature type="domain" description="tRNA synthetases class I (E and Q) anti-codon binding" evidence="13">
    <location>
        <begin position="497"/>
        <end position="544"/>
    </location>
</feature>
<dbReference type="AlphaFoldDB" id="B5IEN1"/>
<gene>
    <name evidence="10" type="primary">gltX</name>
    <name evidence="14" type="ordered locus">Aboo_0091</name>
</gene>
<evidence type="ECO:0000259" key="13">
    <source>
        <dbReference type="Pfam" id="PF20974"/>
    </source>
</evidence>
<dbReference type="InterPro" id="IPR004526">
    <property type="entry name" value="Glu-tRNA-synth_arc/euk"/>
</dbReference>
<evidence type="ECO:0000256" key="2">
    <source>
        <dbReference type="ARBA" id="ARBA00008927"/>
    </source>
</evidence>
<evidence type="ECO:0000313" key="14">
    <source>
        <dbReference type="EMBL" id="ADD07903.1"/>
    </source>
</evidence>
<evidence type="ECO:0000259" key="12">
    <source>
        <dbReference type="Pfam" id="PF03950"/>
    </source>
</evidence>
<keyword evidence="5 10" id="KW-0547">Nucleotide-binding</keyword>
<dbReference type="PANTHER" id="PTHR43097">
    <property type="entry name" value="GLUTAMINE-TRNA LIGASE"/>
    <property type="match status" value="1"/>
</dbReference>
<keyword evidence="6 10" id="KW-0067">ATP-binding</keyword>
<dbReference type="InterPro" id="IPR020058">
    <property type="entry name" value="Glu/Gln-tRNA-synth_Ib_cat-dom"/>
</dbReference>
<dbReference type="Gene3D" id="2.40.240.10">
    <property type="entry name" value="Ribosomal Protein L25, Chain P"/>
    <property type="match status" value="1"/>
</dbReference>
<keyword evidence="3 10" id="KW-0963">Cytoplasm</keyword>
<dbReference type="KEGG" id="abi:Aboo_0091"/>
<organism evidence="14 15">
    <name type="scientific">Aciduliprofundum boonei (strain DSM 19572 / T469)</name>
    <dbReference type="NCBI Taxonomy" id="439481"/>
    <lineage>
        <taxon>Archaea</taxon>
        <taxon>Methanobacteriati</taxon>
        <taxon>Thermoplasmatota</taxon>
        <taxon>DHVE2 group</taxon>
        <taxon>Candidatus Aciduliprofundum</taxon>
    </lineage>
</organism>
<dbReference type="Pfam" id="PF00749">
    <property type="entry name" value="tRNA-synt_1c"/>
    <property type="match status" value="1"/>
</dbReference>
<dbReference type="PRINTS" id="PR00987">
    <property type="entry name" value="TRNASYNTHGLU"/>
</dbReference>
<dbReference type="Gene3D" id="2.40.240.100">
    <property type="match status" value="1"/>
</dbReference>
<evidence type="ECO:0000256" key="10">
    <source>
        <dbReference type="HAMAP-Rule" id="MF_02076"/>
    </source>
</evidence>
<dbReference type="InterPro" id="IPR050132">
    <property type="entry name" value="Gln/Glu-tRNA_Ligase"/>
</dbReference>
<dbReference type="InterPro" id="IPR014729">
    <property type="entry name" value="Rossmann-like_a/b/a_fold"/>
</dbReference>
<keyword evidence="8 10" id="KW-0030">Aminoacyl-tRNA synthetase</keyword>
<dbReference type="InterPro" id="IPR011035">
    <property type="entry name" value="Ribosomal_bL25/Gln-tRNA_synth"/>
</dbReference>
<keyword evidence="4 10" id="KW-0436">Ligase</keyword>
<dbReference type="STRING" id="439481.Aboo_0091"/>
<feature type="domain" description="Glutamyl/glutaminyl-tRNA synthetase class Ib anti-codon binding" evidence="12">
    <location>
        <begin position="405"/>
        <end position="478"/>
    </location>
</feature>
<evidence type="ECO:0000256" key="1">
    <source>
        <dbReference type="ARBA" id="ARBA00004496"/>
    </source>
</evidence>
<dbReference type="NCBIfam" id="NF003169">
    <property type="entry name" value="PRK04156.1"/>
    <property type="match status" value="1"/>
</dbReference>
<evidence type="ECO:0000256" key="8">
    <source>
        <dbReference type="ARBA" id="ARBA00023146"/>
    </source>
</evidence>
<comment type="similarity">
    <text evidence="2 10">Belongs to the class-I aminoacyl-tRNA synthetase family. Glutamate--tRNA ligase type 2 subfamily.</text>
</comment>
<dbReference type="SUPFAM" id="SSF52374">
    <property type="entry name" value="Nucleotidylyl transferase"/>
    <property type="match status" value="1"/>
</dbReference>
<dbReference type="InterPro" id="IPR020059">
    <property type="entry name" value="Glu/Gln-tRNA-synth_Ib_codon-bd"/>
</dbReference>
<dbReference type="HOGENOM" id="CLU_001882_1_3_2"/>
<evidence type="ECO:0000256" key="5">
    <source>
        <dbReference type="ARBA" id="ARBA00022741"/>
    </source>
</evidence>
<dbReference type="GO" id="GO:0005524">
    <property type="term" value="F:ATP binding"/>
    <property type="evidence" value="ECO:0007669"/>
    <property type="project" value="UniProtKB-UniRule"/>
</dbReference>
<feature type="short sequence motif" description="'HIGH' region" evidence="10">
    <location>
        <begin position="104"/>
        <end position="114"/>
    </location>
</feature>
<dbReference type="Pfam" id="PF20974">
    <property type="entry name" value="tRNA-synt_1c_C2"/>
    <property type="match status" value="1"/>
</dbReference>
<evidence type="ECO:0000256" key="9">
    <source>
        <dbReference type="ARBA" id="ARBA00048351"/>
    </source>
</evidence>
<dbReference type="GO" id="GO:0043604">
    <property type="term" value="P:amide biosynthetic process"/>
    <property type="evidence" value="ECO:0007669"/>
    <property type="project" value="TreeGrafter"/>
</dbReference>
<evidence type="ECO:0000256" key="4">
    <source>
        <dbReference type="ARBA" id="ARBA00022598"/>
    </source>
</evidence>
<dbReference type="Gene3D" id="3.40.50.620">
    <property type="entry name" value="HUPs"/>
    <property type="match status" value="1"/>
</dbReference>
<evidence type="ECO:0000259" key="11">
    <source>
        <dbReference type="Pfam" id="PF00749"/>
    </source>
</evidence>
<dbReference type="EMBL" id="CP001941">
    <property type="protein sequence ID" value="ADD07903.1"/>
    <property type="molecule type" value="Genomic_DNA"/>
</dbReference>
<sequence length="557" mass="65232">MEDLRDIILKYALQNAILHGGKANYKAVMGKIMAENPSLRSRAKELIEEVKKIVEEINSLSLEEQKKELEEIAPELLERKKKEERKELEDLPDVQGEVRMRLAPSPSGPMHLGQSRMAILNDEYVKRYGGVLFLRIEDTNPHNILPEAYDMIPEDLEWLGVKVHHIVIQSDRFEIYYDYAKKLLEMGKAYITTVPAEEWRKLKSEGKPTKDRELPPEEQLERWEKMLAGEYDEGEAVYVVKTDLQHPNPAIRDWAAFRIIKDVEHPRLGNKYIVYPLMNFSVAVDDHELQLTHVLRGKDHLNNTYRQMYLYDYFGWKKPVYIHYGWVTMKDTILKTSLIKEGIRKGEYMGWDDPRLGTLRALAKRGIQPEAIRKYWVQVGLKEVDIEFSWDTLYAYNRELVDSKAKRYFFVWNPKEVEIRGVEKIEGKAPLHPNIDMGFREYKLSSPIKILVTMDDWKGIENGEVFRLKDLCNVVKREEHLEYAGNDLSIVKRGAKIVHWVPEDSLPCKVYMPDGKSLEGYAEKYVENSINEIVQFERFGFTKIYKEGELVGYFAHR</sequence>
<accession>B5IEN1</accession>
<dbReference type="InterPro" id="IPR000924">
    <property type="entry name" value="Glu/Gln-tRNA-synth"/>
</dbReference>
<dbReference type="SUPFAM" id="SSF50715">
    <property type="entry name" value="Ribosomal protein L25-like"/>
    <property type="match status" value="1"/>
</dbReference>
<comment type="function">
    <text evidence="10">Catalyzes the attachment of glutamate to tRNA(Glu) in a two-step reaction: glutamate is first activated by ATP to form Glu-AMP and then transferred to the acceptor end of tRNA(Glu).</text>
</comment>
<evidence type="ECO:0000256" key="7">
    <source>
        <dbReference type="ARBA" id="ARBA00022917"/>
    </source>
</evidence>
<evidence type="ECO:0000256" key="3">
    <source>
        <dbReference type="ARBA" id="ARBA00022490"/>
    </source>
</evidence>
<evidence type="ECO:0000256" key="6">
    <source>
        <dbReference type="ARBA" id="ARBA00022840"/>
    </source>
</evidence>
<dbReference type="NCBIfam" id="TIGR00463">
    <property type="entry name" value="gltX_arch"/>
    <property type="match status" value="1"/>
</dbReference>
<dbReference type="eggNOG" id="arCOG04302">
    <property type="taxonomic scope" value="Archaea"/>
</dbReference>
<dbReference type="InterPro" id="IPR049437">
    <property type="entry name" value="tRNA-synt_1c_C2"/>
</dbReference>
<comment type="subcellular location">
    <subcellularLocation>
        <location evidence="1 10">Cytoplasm</location>
    </subcellularLocation>
</comment>
<dbReference type="PANTHER" id="PTHR43097:SF5">
    <property type="entry name" value="GLUTAMATE--TRNA LIGASE"/>
    <property type="match status" value="1"/>
</dbReference>
<protein>
    <recommendedName>
        <fullName evidence="10">Glutamate--tRNA ligase</fullName>
        <ecNumber evidence="10">6.1.1.17</ecNumber>
    </recommendedName>
    <alternativeName>
        <fullName evidence="10">Glutamyl-tRNA synthetase</fullName>
        <shortName evidence="10">GluRS</shortName>
    </alternativeName>
</protein>
<evidence type="ECO:0000313" key="15">
    <source>
        <dbReference type="Proteomes" id="UP000001400"/>
    </source>
</evidence>
<reference evidence="14" key="1">
    <citation type="submission" date="2010-02" db="EMBL/GenBank/DDBJ databases">
        <title>Complete sequence of Aciduliprofundum boonei T469.</title>
        <authorList>
            <consortium name="US DOE Joint Genome Institute"/>
            <person name="Lucas S."/>
            <person name="Copeland A."/>
            <person name="Lapidus A."/>
            <person name="Cheng J.-F."/>
            <person name="Bruce D."/>
            <person name="Goodwin L."/>
            <person name="Pitluck S."/>
            <person name="Saunders E."/>
            <person name="Detter J.C."/>
            <person name="Han C."/>
            <person name="Tapia R."/>
            <person name="Land M."/>
            <person name="Hauser L."/>
            <person name="Kyrpides N."/>
            <person name="Mikhailova N."/>
            <person name="Flores G."/>
            <person name="Reysenbach A.-L."/>
            <person name="Woyke T."/>
        </authorList>
    </citation>
    <scope>NUCLEOTIDE SEQUENCE</scope>
    <source>
        <strain evidence="14">T469</strain>
    </source>
</reference>
<dbReference type="InterPro" id="IPR020056">
    <property type="entry name" value="Rbsml_bL25/Gln-tRNA_synth_N"/>
</dbReference>
<dbReference type="GO" id="GO:0005829">
    <property type="term" value="C:cytosol"/>
    <property type="evidence" value="ECO:0007669"/>
    <property type="project" value="TreeGrafter"/>
</dbReference>